<proteinExistence type="predicted"/>
<name>A0A0V1HM67_9BILA</name>
<gene>
    <name evidence="1" type="ORF">T11_6649</name>
</gene>
<comment type="caution">
    <text evidence="1">The sequence shown here is derived from an EMBL/GenBank/DDBJ whole genome shotgun (WGS) entry which is preliminary data.</text>
</comment>
<protein>
    <submittedName>
        <fullName evidence="1">Uncharacterized protein</fullName>
    </submittedName>
</protein>
<evidence type="ECO:0000313" key="2">
    <source>
        <dbReference type="Proteomes" id="UP000055024"/>
    </source>
</evidence>
<dbReference type="EMBL" id="JYDP01000051">
    <property type="protein sequence ID" value="KRZ11268.1"/>
    <property type="molecule type" value="Genomic_DNA"/>
</dbReference>
<accession>A0A0V1HM67</accession>
<sequence length="73" mass="8776">MSSLDIFLEHKLDVTRILSSIFKNFLLYRFPFLIYDFAYADIRAIKIGQRSQEKELYEIRITICLMSKLIIIR</sequence>
<reference evidence="1 2" key="1">
    <citation type="submission" date="2015-01" db="EMBL/GenBank/DDBJ databases">
        <title>Evolution of Trichinella species and genotypes.</title>
        <authorList>
            <person name="Korhonen P.K."/>
            <person name="Edoardo P."/>
            <person name="Giuseppe L.R."/>
            <person name="Gasser R.B."/>
        </authorList>
    </citation>
    <scope>NUCLEOTIDE SEQUENCE [LARGE SCALE GENOMIC DNA]</scope>
    <source>
        <strain evidence="1">ISS1029</strain>
    </source>
</reference>
<evidence type="ECO:0000313" key="1">
    <source>
        <dbReference type="EMBL" id="KRZ11268.1"/>
    </source>
</evidence>
<keyword evidence="2" id="KW-1185">Reference proteome</keyword>
<organism evidence="1 2">
    <name type="scientific">Trichinella zimbabwensis</name>
    <dbReference type="NCBI Taxonomy" id="268475"/>
    <lineage>
        <taxon>Eukaryota</taxon>
        <taxon>Metazoa</taxon>
        <taxon>Ecdysozoa</taxon>
        <taxon>Nematoda</taxon>
        <taxon>Enoplea</taxon>
        <taxon>Dorylaimia</taxon>
        <taxon>Trichinellida</taxon>
        <taxon>Trichinellidae</taxon>
        <taxon>Trichinella</taxon>
    </lineage>
</organism>
<dbReference type="AlphaFoldDB" id="A0A0V1HM67"/>
<dbReference type="Proteomes" id="UP000055024">
    <property type="component" value="Unassembled WGS sequence"/>
</dbReference>